<gene>
    <name evidence="2" type="ORF">DD902_04660</name>
</gene>
<organism evidence="2 3">
    <name type="scientific">Staphylococcus pseudintermedius</name>
    <dbReference type="NCBI Taxonomy" id="283734"/>
    <lineage>
        <taxon>Bacteria</taxon>
        <taxon>Bacillati</taxon>
        <taxon>Bacillota</taxon>
        <taxon>Bacilli</taxon>
        <taxon>Bacillales</taxon>
        <taxon>Staphylococcaceae</taxon>
        <taxon>Staphylococcus</taxon>
        <taxon>Staphylococcus intermedius group</taxon>
    </lineage>
</organism>
<evidence type="ECO:0000259" key="1">
    <source>
        <dbReference type="Pfam" id="PF25816"/>
    </source>
</evidence>
<dbReference type="EMBL" id="QEIT01000023">
    <property type="protein sequence ID" value="PWZ75707.1"/>
    <property type="molecule type" value="Genomic_DNA"/>
</dbReference>
<reference evidence="2 3" key="1">
    <citation type="journal article" date="2018" name="Vet. Microbiol.">
        <title>Clonal diversity and geographic distribution of methicillin-resistant Staphylococcus pseudintermedius from Australian animals: Discovery of novel sequence types.</title>
        <authorList>
            <person name="Worthing K.A."/>
            <person name="Abraham S."/>
            <person name="Coombs G.W."/>
            <person name="Pang S."/>
            <person name="Saputra S."/>
            <person name="Jordan D."/>
            <person name="Trott D.J."/>
            <person name="Norris J.M."/>
        </authorList>
    </citation>
    <scope>NUCLEOTIDE SEQUENCE [LARGE SCALE GENOMIC DNA]</scope>
    <source>
        <strain evidence="2 3">ST525 1</strain>
    </source>
</reference>
<evidence type="ECO:0000313" key="2">
    <source>
        <dbReference type="EMBL" id="PWZ75707.1"/>
    </source>
</evidence>
<dbReference type="RefSeq" id="WP_037543410.1">
    <property type="nucleotide sequence ID" value="NZ_BAAFHR010000005.1"/>
</dbReference>
<name>A0A2P5JBM1_STAPS</name>
<dbReference type="InterPro" id="IPR057929">
    <property type="entry name" value="RamC_N"/>
</dbReference>
<comment type="caution">
    <text evidence="2">The sequence shown here is derived from an EMBL/GenBank/DDBJ whole genome shotgun (WGS) entry which is preliminary data.</text>
</comment>
<dbReference type="Pfam" id="PF25816">
    <property type="entry name" value="RamC_N"/>
    <property type="match status" value="1"/>
</dbReference>
<dbReference type="AlphaFoldDB" id="A0A2P5JBM1"/>
<protein>
    <recommendedName>
        <fullName evidence="1">RamC N-terminal domain-containing protein</fullName>
    </recommendedName>
</protein>
<feature type="domain" description="RamC N-terminal" evidence="1">
    <location>
        <begin position="24"/>
        <end position="140"/>
    </location>
</feature>
<accession>A0A2P5JBM1</accession>
<evidence type="ECO:0000313" key="3">
    <source>
        <dbReference type="Proteomes" id="UP000246800"/>
    </source>
</evidence>
<sequence length="158" mass="18737">MDDYNNIVTKLLLMSKGVRKITLKKHWIVFGEKTEIPNSGIKIHISNGNVISAKFIMEVAEQLNKNNCIWKIPNNNLIASFIVNSDNNSIIKGKLITVYPRDFREFYFIIKELIEVKGMFENCINIKDEHRWRKSRIFYRKYNKEEENLGYGKHRKKL</sequence>
<proteinExistence type="predicted"/>
<dbReference type="Proteomes" id="UP000246800">
    <property type="component" value="Unassembled WGS sequence"/>
</dbReference>